<keyword evidence="6" id="KW-0067">ATP-binding</keyword>
<name>A0A6L5Y3K6_9FIRM</name>
<dbReference type="GO" id="GO:0004357">
    <property type="term" value="F:glutamate-cysteine ligase activity"/>
    <property type="evidence" value="ECO:0007669"/>
    <property type="project" value="UniProtKB-EC"/>
</dbReference>
<feature type="region of interest" description="Disordered" evidence="10">
    <location>
        <begin position="206"/>
        <end position="269"/>
    </location>
</feature>
<protein>
    <recommendedName>
        <fullName evidence="2 9">Glutamate--cysteine ligase</fullName>
        <ecNumber evidence="2 9">6.3.2.2</ecNumber>
    </recommendedName>
</protein>
<dbReference type="GO" id="GO:0005829">
    <property type="term" value="C:cytosol"/>
    <property type="evidence" value="ECO:0007669"/>
    <property type="project" value="TreeGrafter"/>
</dbReference>
<evidence type="ECO:0000259" key="11">
    <source>
        <dbReference type="Pfam" id="PF04262"/>
    </source>
</evidence>
<evidence type="ECO:0000313" key="13">
    <source>
        <dbReference type="Proteomes" id="UP000474676"/>
    </source>
</evidence>
<dbReference type="Gene3D" id="3.30.590.20">
    <property type="match status" value="2"/>
</dbReference>
<dbReference type="PANTHER" id="PTHR38761:SF1">
    <property type="entry name" value="GLUTAMATE--CYSTEINE LIGASE"/>
    <property type="match status" value="1"/>
</dbReference>
<dbReference type="GO" id="GO:0005524">
    <property type="term" value="F:ATP binding"/>
    <property type="evidence" value="ECO:0007669"/>
    <property type="project" value="UniProtKB-KW"/>
</dbReference>
<evidence type="ECO:0000256" key="4">
    <source>
        <dbReference type="ARBA" id="ARBA00022684"/>
    </source>
</evidence>
<comment type="pathway">
    <text evidence="1 9">Sulfur metabolism; glutathione biosynthesis; glutathione from L-cysteine and L-glutamate: step 1/2.</text>
</comment>
<feature type="domain" description="Glutamate--cysteine ligase" evidence="11">
    <location>
        <begin position="13"/>
        <end position="209"/>
    </location>
</feature>
<dbReference type="GeneID" id="303114346"/>
<gene>
    <name evidence="12" type="ORF">FYJ64_03335</name>
</gene>
<dbReference type="EMBL" id="VUMZ01000002">
    <property type="protein sequence ID" value="MST51364.1"/>
    <property type="molecule type" value="Genomic_DNA"/>
</dbReference>
<keyword evidence="4 8" id="KW-0317">Glutathione biosynthesis</keyword>
<keyword evidence="3 8" id="KW-0436">Ligase</keyword>
<comment type="similarity">
    <text evidence="8">Belongs to the glutamate--cysteine ligase type 1 family.</text>
</comment>
<evidence type="ECO:0000256" key="2">
    <source>
        <dbReference type="ARBA" id="ARBA00012220"/>
    </source>
</evidence>
<dbReference type="InterPro" id="IPR007370">
    <property type="entry name" value="Glu_cys_ligase"/>
</dbReference>
<evidence type="ECO:0000256" key="1">
    <source>
        <dbReference type="ARBA" id="ARBA00005006"/>
    </source>
</evidence>
<sequence length="492" mass="54851">MDNSRENWKAVSRHLFDGNFGLERETMRIDEKGALAQSAHPFASSGHISRDFSENQTEFITGIRQTPEAVCEELEQLHRRALRKLSAHPGGPEYLWPFSNPPQIFSDNDNPVAQFNGDSRWKTEYRKYLKGKYGSRLMLYSGVHVNFSFSEEFLQALYEQCCIGIEDRTSFVNHVYLDLNAWGTRYAWLVVYLTAASPVYHSSLTGGRDERGITGTEAGDASGAPGTTARPEKTDADGAPGASDESAGSGAIETSGAPRASDESAGSGAIETSGTVVSRYASPRCGWDGYWNTFDPILDYSDLGSYVESILKYVESGALLYPAELYYPVRIKPMGRYSLDTLLHYGVNHIEFRTVDANPFEPTGVCVEDVRFLHLLILYLLFRPDRKFTEEEQKQALADMKTAALMDDGTILSNGLSVHDSAARALAEIQRFFLEREMGEADRTRVMKTLEYQKAKLVRGGRYVDRVAADFAEDYQDRGLALAKKYAAELLG</sequence>
<evidence type="ECO:0000256" key="7">
    <source>
        <dbReference type="ARBA" id="ARBA00048819"/>
    </source>
</evidence>
<evidence type="ECO:0000313" key="12">
    <source>
        <dbReference type="EMBL" id="MST51364.1"/>
    </source>
</evidence>
<keyword evidence="13" id="KW-1185">Reference proteome</keyword>
<dbReference type="InterPro" id="IPR014746">
    <property type="entry name" value="Gln_synth/guanido_kin_cat_dom"/>
</dbReference>
<comment type="catalytic activity">
    <reaction evidence="7 9">
        <text>L-cysteine + L-glutamate + ATP = gamma-L-glutamyl-L-cysteine + ADP + phosphate + H(+)</text>
        <dbReference type="Rhea" id="RHEA:13285"/>
        <dbReference type="ChEBI" id="CHEBI:15378"/>
        <dbReference type="ChEBI" id="CHEBI:29985"/>
        <dbReference type="ChEBI" id="CHEBI:30616"/>
        <dbReference type="ChEBI" id="CHEBI:35235"/>
        <dbReference type="ChEBI" id="CHEBI:43474"/>
        <dbReference type="ChEBI" id="CHEBI:58173"/>
        <dbReference type="ChEBI" id="CHEBI:456216"/>
        <dbReference type="EC" id="6.3.2.2"/>
    </reaction>
</comment>
<feature type="domain" description="Glutamate--cysteine ligase" evidence="11">
    <location>
        <begin position="296"/>
        <end position="400"/>
    </location>
</feature>
<accession>A0A6L5Y3K6</accession>
<organism evidence="12 13">
    <name type="scientific">Hornefia butyriciproducens</name>
    <dbReference type="NCBI Taxonomy" id="2652293"/>
    <lineage>
        <taxon>Bacteria</taxon>
        <taxon>Bacillati</taxon>
        <taxon>Bacillota</taxon>
        <taxon>Clostridia</taxon>
        <taxon>Peptostreptococcales</taxon>
        <taxon>Anaerovoracaceae</taxon>
        <taxon>Hornefia</taxon>
    </lineage>
</organism>
<dbReference type="PANTHER" id="PTHR38761">
    <property type="entry name" value="GLUTAMATE--CYSTEINE LIGASE"/>
    <property type="match status" value="1"/>
</dbReference>
<dbReference type="UniPathway" id="UPA00142">
    <property type="reaction ID" value="UER00209"/>
</dbReference>
<dbReference type="GO" id="GO:0006750">
    <property type="term" value="P:glutathione biosynthetic process"/>
    <property type="evidence" value="ECO:0007669"/>
    <property type="project" value="UniProtKB-UniPathway"/>
</dbReference>
<dbReference type="InterPro" id="IPR006334">
    <property type="entry name" value="Glut_cys_ligase"/>
</dbReference>
<proteinExistence type="inferred from homology"/>
<reference evidence="12 13" key="1">
    <citation type="submission" date="2019-08" db="EMBL/GenBank/DDBJ databases">
        <title>In-depth cultivation of the pig gut microbiome towards novel bacterial diversity and tailored functional studies.</title>
        <authorList>
            <person name="Wylensek D."/>
            <person name="Hitch T.C.A."/>
            <person name="Clavel T."/>
        </authorList>
    </citation>
    <scope>NUCLEOTIDE SEQUENCE [LARGE SCALE GENOMIC DNA]</scope>
    <source>
        <strain evidence="12 13">WCA-MUC-591-APC-3H</strain>
    </source>
</reference>
<keyword evidence="5" id="KW-0547">Nucleotide-binding</keyword>
<dbReference type="Pfam" id="PF04262">
    <property type="entry name" value="Glu_cys_ligase"/>
    <property type="match status" value="2"/>
</dbReference>
<evidence type="ECO:0000256" key="8">
    <source>
        <dbReference type="RuleBase" id="RU003544"/>
    </source>
</evidence>
<evidence type="ECO:0000256" key="5">
    <source>
        <dbReference type="ARBA" id="ARBA00022741"/>
    </source>
</evidence>
<comment type="caution">
    <text evidence="12">The sequence shown here is derived from an EMBL/GenBank/DDBJ whole genome shotgun (WGS) entry which is preliminary data.</text>
</comment>
<dbReference type="Proteomes" id="UP000474676">
    <property type="component" value="Unassembled WGS sequence"/>
</dbReference>
<dbReference type="EC" id="6.3.2.2" evidence="2 9"/>
<evidence type="ECO:0000256" key="10">
    <source>
        <dbReference type="SAM" id="MobiDB-lite"/>
    </source>
</evidence>
<dbReference type="SUPFAM" id="SSF55931">
    <property type="entry name" value="Glutamine synthetase/guanido kinase"/>
    <property type="match status" value="2"/>
</dbReference>
<dbReference type="RefSeq" id="WP_154573840.1">
    <property type="nucleotide sequence ID" value="NZ_VUMZ01000002.1"/>
</dbReference>
<dbReference type="GO" id="GO:0046872">
    <property type="term" value="F:metal ion binding"/>
    <property type="evidence" value="ECO:0007669"/>
    <property type="project" value="TreeGrafter"/>
</dbReference>
<evidence type="ECO:0000256" key="9">
    <source>
        <dbReference type="RuleBase" id="RU004391"/>
    </source>
</evidence>
<evidence type="ECO:0000256" key="3">
    <source>
        <dbReference type="ARBA" id="ARBA00022598"/>
    </source>
</evidence>
<dbReference type="AlphaFoldDB" id="A0A6L5Y3K6"/>
<evidence type="ECO:0000256" key="6">
    <source>
        <dbReference type="ARBA" id="ARBA00022840"/>
    </source>
</evidence>